<accession>A0ABD0UYF0</accession>
<keyword evidence="2" id="KW-1185">Reference proteome</keyword>
<gene>
    <name evidence="1" type="ORF">M5K25_012780</name>
</gene>
<name>A0ABD0UYF0_DENTH</name>
<proteinExistence type="predicted"/>
<evidence type="ECO:0000313" key="1">
    <source>
        <dbReference type="EMBL" id="KAL0917699.1"/>
    </source>
</evidence>
<dbReference type="AlphaFoldDB" id="A0ABD0UYF0"/>
<evidence type="ECO:0000313" key="2">
    <source>
        <dbReference type="Proteomes" id="UP001552299"/>
    </source>
</evidence>
<organism evidence="1 2">
    <name type="scientific">Dendrobium thyrsiflorum</name>
    <name type="common">Pinecone-like raceme dendrobium</name>
    <name type="synonym">Orchid</name>
    <dbReference type="NCBI Taxonomy" id="117978"/>
    <lineage>
        <taxon>Eukaryota</taxon>
        <taxon>Viridiplantae</taxon>
        <taxon>Streptophyta</taxon>
        <taxon>Embryophyta</taxon>
        <taxon>Tracheophyta</taxon>
        <taxon>Spermatophyta</taxon>
        <taxon>Magnoliopsida</taxon>
        <taxon>Liliopsida</taxon>
        <taxon>Asparagales</taxon>
        <taxon>Orchidaceae</taxon>
        <taxon>Epidendroideae</taxon>
        <taxon>Malaxideae</taxon>
        <taxon>Dendrobiinae</taxon>
        <taxon>Dendrobium</taxon>
    </lineage>
</organism>
<dbReference type="EMBL" id="JANQDX010000010">
    <property type="protein sequence ID" value="KAL0917699.1"/>
    <property type="molecule type" value="Genomic_DNA"/>
</dbReference>
<protein>
    <submittedName>
        <fullName evidence="1">Uncharacterized protein</fullName>
    </submittedName>
</protein>
<comment type="caution">
    <text evidence="1">The sequence shown here is derived from an EMBL/GenBank/DDBJ whole genome shotgun (WGS) entry which is preliminary data.</text>
</comment>
<dbReference type="Proteomes" id="UP001552299">
    <property type="component" value="Unassembled WGS sequence"/>
</dbReference>
<reference evidence="1 2" key="1">
    <citation type="journal article" date="2024" name="Plant Biotechnol. J.">
        <title>Dendrobium thyrsiflorum genome and its molecular insights into genes involved in important horticultural traits.</title>
        <authorList>
            <person name="Chen B."/>
            <person name="Wang J.Y."/>
            <person name="Zheng P.J."/>
            <person name="Li K.L."/>
            <person name="Liang Y.M."/>
            <person name="Chen X.F."/>
            <person name="Zhang C."/>
            <person name="Zhao X."/>
            <person name="He X."/>
            <person name="Zhang G.Q."/>
            <person name="Liu Z.J."/>
            <person name="Xu Q."/>
        </authorList>
    </citation>
    <scope>NUCLEOTIDE SEQUENCE [LARGE SCALE GENOMIC DNA]</scope>
    <source>
        <strain evidence="1">GZMU011</strain>
    </source>
</reference>
<sequence>MCLMINDNLDQLYQDETTVDPQLVEAAYEEAYNRYNGAGITPSKIINQEDGFRWGPQPLSAKHRAVKIHVLVPRGPPKSANVIPVPSPAILVAGAKARSGGLGRFAGPAMAK</sequence>